<organism evidence="5 6">
    <name type="scientific">Funneliformis geosporum</name>
    <dbReference type="NCBI Taxonomy" id="1117311"/>
    <lineage>
        <taxon>Eukaryota</taxon>
        <taxon>Fungi</taxon>
        <taxon>Fungi incertae sedis</taxon>
        <taxon>Mucoromycota</taxon>
        <taxon>Glomeromycotina</taxon>
        <taxon>Glomeromycetes</taxon>
        <taxon>Glomerales</taxon>
        <taxon>Glomeraceae</taxon>
        <taxon>Funneliformis</taxon>
    </lineage>
</organism>
<comment type="caution">
    <text evidence="5">The sequence shown here is derived from an EMBL/GenBank/DDBJ whole genome shotgun (WGS) entry which is preliminary data.</text>
</comment>
<accession>A0A9W4WLB5</accession>
<dbReference type="InterPro" id="IPR014719">
    <property type="entry name" value="Ribosomal_bL12_C/ClpS-like"/>
</dbReference>
<keyword evidence="6" id="KW-1185">Reference proteome</keyword>
<keyword evidence="3" id="KW-0687">Ribonucleoprotein</keyword>
<evidence type="ECO:0000313" key="6">
    <source>
        <dbReference type="Proteomes" id="UP001153678"/>
    </source>
</evidence>
<evidence type="ECO:0000256" key="2">
    <source>
        <dbReference type="ARBA" id="ARBA00022980"/>
    </source>
</evidence>
<evidence type="ECO:0000256" key="3">
    <source>
        <dbReference type="ARBA" id="ARBA00023274"/>
    </source>
</evidence>
<dbReference type="GO" id="GO:1990904">
    <property type="term" value="C:ribonucleoprotein complex"/>
    <property type="evidence" value="ECO:0007669"/>
    <property type="project" value="UniProtKB-KW"/>
</dbReference>
<dbReference type="EMBL" id="CAMKVN010000036">
    <property type="protein sequence ID" value="CAI2162438.1"/>
    <property type="molecule type" value="Genomic_DNA"/>
</dbReference>
<comment type="similarity">
    <text evidence="1">Belongs to the bacterial ribosomal protein bL12 family.</text>
</comment>
<name>A0A9W4WLB5_9GLOM</name>
<dbReference type="SUPFAM" id="SSF48300">
    <property type="entry name" value="Ribosomal protein L7/12, oligomerisation (N-terminal) domain"/>
    <property type="match status" value="1"/>
</dbReference>
<dbReference type="OrthoDB" id="2438563at2759"/>
<dbReference type="Proteomes" id="UP001153678">
    <property type="component" value="Unassembled WGS sequence"/>
</dbReference>
<gene>
    <name evidence="5" type="ORF">FWILDA_LOCUS560</name>
</gene>
<dbReference type="SUPFAM" id="SSF54736">
    <property type="entry name" value="ClpS-like"/>
    <property type="match status" value="1"/>
</dbReference>
<sequence>MSEIKNSKTVSEIKEDIKKLNLGQVSELIEGLKVDFNIQETAMVQPNAAPAETSEKVETDSNVSIRVTEIKKDKGLGIIKIYGAIQALVNKLKKDEGQDISVIQAKKLAEEGERVIVEKVARKEAEIAKKELSEVGVEVELSEVK</sequence>
<evidence type="ECO:0000313" key="5">
    <source>
        <dbReference type="EMBL" id="CAI2162438.1"/>
    </source>
</evidence>
<protein>
    <submittedName>
        <fullName evidence="5">10712_t:CDS:1</fullName>
    </submittedName>
</protein>
<dbReference type="GO" id="GO:0003735">
    <property type="term" value="F:structural constituent of ribosome"/>
    <property type="evidence" value="ECO:0007669"/>
    <property type="project" value="InterPro"/>
</dbReference>
<proteinExistence type="inferred from homology"/>
<dbReference type="Gene3D" id="1.20.5.710">
    <property type="entry name" value="Single helix bin"/>
    <property type="match status" value="1"/>
</dbReference>
<evidence type="ECO:0000256" key="1">
    <source>
        <dbReference type="ARBA" id="ARBA00007197"/>
    </source>
</evidence>
<reference evidence="5" key="1">
    <citation type="submission" date="2022-08" db="EMBL/GenBank/DDBJ databases">
        <authorList>
            <person name="Kallberg Y."/>
            <person name="Tangrot J."/>
            <person name="Rosling A."/>
        </authorList>
    </citation>
    <scope>NUCLEOTIDE SEQUENCE</scope>
    <source>
        <strain evidence="5">Wild A</strain>
    </source>
</reference>
<dbReference type="InterPro" id="IPR036235">
    <property type="entry name" value="Ribosomal_bL12_oligo_N_sf"/>
</dbReference>
<dbReference type="AlphaFoldDB" id="A0A9W4WLB5"/>
<keyword evidence="2" id="KW-0689">Ribosomal protein</keyword>
<dbReference type="Pfam" id="PF16320">
    <property type="entry name" value="Ribosomal_L12_N"/>
    <property type="match status" value="1"/>
</dbReference>
<dbReference type="GO" id="GO:0005840">
    <property type="term" value="C:ribosome"/>
    <property type="evidence" value="ECO:0007669"/>
    <property type="project" value="UniProtKB-KW"/>
</dbReference>
<dbReference type="InterPro" id="IPR008932">
    <property type="entry name" value="Ribosomal_bL12_oligo"/>
</dbReference>
<evidence type="ECO:0000259" key="4">
    <source>
        <dbReference type="Pfam" id="PF16320"/>
    </source>
</evidence>
<dbReference type="GO" id="GO:0006412">
    <property type="term" value="P:translation"/>
    <property type="evidence" value="ECO:0007669"/>
    <property type="project" value="InterPro"/>
</dbReference>
<feature type="domain" description="Large ribosomal subunit protein bL12 oligomerization" evidence="4">
    <location>
        <begin position="10"/>
        <end position="51"/>
    </location>
</feature>